<evidence type="ECO:0000313" key="3">
    <source>
        <dbReference type="EMBL" id="KRN29581.1"/>
    </source>
</evidence>
<evidence type="ECO:0000313" key="6">
    <source>
        <dbReference type="Proteomes" id="UP000051751"/>
    </source>
</evidence>
<proteinExistence type="inferred from homology"/>
<keyword evidence="2" id="KW-0732">Signal</keyword>
<dbReference type="PANTHER" id="PTHR34135">
    <property type="entry name" value="LYSOZYME"/>
    <property type="match status" value="1"/>
</dbReference>
<protein>
    <submittedName>
        <fullName evidence="3">Glycoside hydrolase family protein</fullName>
    </submittedName>
</protein>
<dbReference type="PATRIC" id="fig|81857.3.peg.471"/>
<feature type="signal peptide" evidence="2">
    <location>
        <begin position="1"/>
        <end position="30"/>
    </location>
</feature>
<dbReference type="PROSITE" id="PS51904">
    <property type="entry name" value="GLYCOSYL_HYDROL_F25_2"/>
    <property type="match status" value="1"/>
</dbReference>
<comment type="similarity">
    <text evidence="1">Belongs to the glycosyl hydrolase 25 family.</text>
</comment>
<dbReference type="STRING" id="81857.IV38_GL000467"/>
<evidence type="ECO:0000313" key="4">
    <source>
        <dbReference type="EMBL" id="KRN33889.1"/>
    </source>
</evidence>
<dbReference type="RefSeq" id="WP_057768505.1">
    <property type="nucleotide sequence ID" value="NZ_JQAT01000001.1"/>
</dbReference>
<comment type="caution">
    <text evidence="3">The sequence shown here is derived from an EMBL/GenBank/DDBJ whole genome shotgun (WGS) entry which is preliminary data.</text>
</comment>
<sequence>MKWNGKVASMLATTVAALFFMGKTPQNTQAANNNDKKIIDVSEWQYDIDWAKVAPQINLAILRTQYGSEDNSDYKLDDRYAENVAGAKANKVPFGSYMFSEFASVQDAKNAADSFYKHADKASKFYVLDDEKRAGSDPEQDYINAWVQEMRTLTKKKLVLYTYTSYQQENNLDASQFDGKWIANYQSNPGTDTADLWQYSSDGHLDGIDQAKVDVNLANNNTVRGWYSTKKS</sequence>
<keyword evidence="3" id="KW-0378">Hydrolase</keyword>
<evidence type="ECO:0000256" key="1">
    <source>
        <dbReference type="ARBA" id="ARBA00010646"/>
    </source>
</evidence>
<dbReference type="OrthoDB" id="5056238at2"/>
<organism evidence="3 6">
    <name type="scientific">Lactobacillus selangorensis</name>
    <dbReference type="NCBI Taxonomy" id="81857"/>
    <lineage>
        <taxon>Bacteria</taxon>
        <taxon>Bacillati</taxon>
        <taxon>Bacillota</taxon>
        <taxon>Bacilli</taxon>
        <taxon>Lactobacillales</taxon>
        <taxon>Lactobacillaceae</taxon>
        <taxon>Lactobacillus</taxon>
    </lineage>
</organism>
<dbReference type="GO" id="GO:0016998">
    <property type="term" value="P:cell wall macromolecule catabolic process"/>
    <property type="evidence" value="ECO:0007669"/>
    <property type="project" value="InterPro"/>
</dbReference>
<accession>A0A0R2FX86</accession>
<name>A0A0R2FX86_9LACO</name>
<dbReference type="Proteomes" id="UP000051751">
    <property type="component" value="Unassembled WGS sequence"/>
</dbReference>
<dbReference type="AlphaFoldDB" id="A0A0R2FX86"/>
<dbReference type="Pfam" id="PF01183">
    <property type="entry name" value="Glyco_hydro_25"/>
    <property type="match status" value="1"/>
</dbReference>
<dbReference type="GO" id="GO:0009253">
    <property type="term" value="P:peptidoglycan catabolic process"/>
    <property type="evidence" value="ECO:0007669"/>
    <property type="project" value="InterPro"/>
</dbReference>
<reference evidence="5 6" key="1">
    <citation type="journal article" date="2015" name="Genome Announc.">
        <title>Expanding the biotechnology potential of lactobacilli through comparative genomics of 213 strains and associated genera.</title>
        <authorList>
            <person name="Sun Z."/>
            <person name="Harris H.M."/>
            <person name="McCann A."/>
            <person name="Guo C."/>
            <person name="Argimon S."/>
            <person name="Zhang W."/>
            <person name="Yang X."/>
            <person name="Jeffery I.B."/>
            <person name="Cooney J.C."/>
            <person name="Kagawa T.F."/>
            <person name="Liu W."/>
            <person name="Song Y."/>
            <person name="Salvetti E."/>
            <person name="Wrobel A."/>
            <person name="Rasinkangas P."/>
            <person name="Parkhill J."/>
            <person name="Rea M.C."/>
            <person name="O'Sullivan O."/>
            <person name="Ritari J."/>
            <person name="Douillard F.P."/>
            <person name="Paul Ross R."/>
            <person name="Yang R."/>
            <person name="Briner A.E."/>
            <person name="Felis G.E."/>
            <person name="de Vos W.M."/>
            <person name="Barrangou R."/>
            <person name="Klaenhammer T.R."/>
            <person name="Caufield P.W."/>
            <person name="Cui Y."/>
            <person name="Zhang H."/>
            <person name="O'Toole P.W."/>
        </authorList>
    </citation>
    <scope>NUCLEOTIDE SEQUENCE [LARGE SCALE GENOMIC DNA]</scope>
    <source>
        <strain evidence="3 6">ATCC BAA-66</strain>
        <strain evidence="4 5">DSM 13344</strain>
    </source>
</reference>
<dbReference type="Proteomes" id="UP000051645">
    <property type="component" value="Unassembled WGS sequence"/>
</dbReference>
<dbReference type="SUPFAM" id="SSF51445">
    <property type="entry name" value="(Trans)glycosidases"/>
    <property type="match status" value="1"/>
</dbReference>
<gene>
    <name evidence="3" type="ORF">IV38_GL000467</name>
    <name evidence="4" type="ORF">IV40_GL000201</name>
</gene>
<keyword evidence="5" id="KW-1185">Reference proteome</keyword>
<dbReference type="Gene3D" id="3.20.20.80">
    <property type="entry name" value="Glycosidases"/>
    <property type="match status" value="1"/>
</dbReference>
<evidence type="ECO:0000256" key="2">
    <source>
        <dbReference type="SAM" id="SignalP"/>
    </source>
</evidence>
<feature type="chain" id="PRO_5009065306" evidence="2">
    <location>
        <begin position="31"/>
        <end position="232"/>
    </location>
</feature>
<dbReference type="GO" id="GO:0016052">
    <property type="term" value="P:carbohydrate catabolic process"/>
    <property type="evidence" value="ECO:0007669"/>
    <property type="project" value="TreeGrafter"/>
</dbReference>
<dbReference type="EMBL" id="JQAT01000001">
    <property type="protein sequence ID" value="KRN29581.1"/>
    <property type="molecule type" value="Genomic_DNA"/>
</dbReference>
<dbReference type="InterPro" id="IPR017853">
    <property type="entry name" value="GH"/>
</dbReference>
<dbReference type="PANTHER" id="PTHR34135:SF1">
    <property type="entry name" value="GLYCOSYL HYDROLASE FAMILY 25"/>
    <property type="match status" value="1"/>
</dbReference>
<dbReference type="EMBL" id="JQAZ01000001">
    <property type="protein sequence ID" value="KRN33889.1"/>
    <property type="molecule type" value="Genomic_DNA"/>
</dbReference>
<dbReference type="InterPro" id="IPR002053">
    <property type="entry name" value="Glyco_hydro_25"/>
</dbReference>
<evidence type="ECO:0000313" key="5">
    <source>
        <dbReference type="Proteomes" id="UP000051645"/>
    </source>
</evidence>
<dbReference type="GO" id="GO:0003796">
    <property type="term" value="F:lysozyme activity"/>
    <property type="evidence" value="ECO:0007669"/>
    <property type="project" value="InterPro"/>
</dbReference>